<accession>A0A8X7UKN8</accession>
<dbReference type="AlphaFoldDB" id="A0A8X7UKN8"/>
<keyword evidence="2" id="KW-0805">Transcription regulation</keyword>
<keyword evidence="3" id="KW-0238">DNA-binding</keyword>
<evidence type="ECO:0000259" key="6">
    <source>
        <dbReference type="Pfam" id="PF22754"/>
    </source>
</evidence>
<feature type="domain" description="Plant bHLH transcription factor ACT-like" evidence="6">
    <location>
        <begin position="163"/>
        <end position="219"/>
    </location>
</feature>
<dbReference type="InterPro" id="IPR036638">
    <property type="entry name" value="HLH_DNA-bd_sf"/>
</dbReference>
<evidence type="ECO:0000313" key="8">
    <source>
        <dbReference type="Proteomes" id="UP000886595"/>
    </source>
</evidence>
<evidence type="ECO:0000256" key="2">
    <source>
        <dbReference type="ARBA" id="ARBA00023015"/>
    </source>
</evidence>
<dbReference type="GO" id="GO:0005634">
    <property type="term" value="C:nucleus"/>
    <property type="evidence" value="ECO:0007669"/>
    <property type="project" value="UniProtKB-SubCell"/>
</dbReference>
<dbReference type="Pfam" id="PF22754">
    <property type="entry name" value="bHLH-TF_ACT-like_plant"/>
    <property type="match status" value="1"/>
</dbReference>
<evidence type="ECO:0000256" key="1">
    <source>
        <dbReference type="ARBA" id="ARBA00004123"/>
    </source>
</evidence>
<dbReference type="InterPro" id="IPR051358">
    <property type="entry name" value="TF_AMS/ICE1/BHLH6-like"/>
</dbReference>
<dbReference type="SUPFAM" id="SSF47459">
    <property type="entry name" value="HLH, helix-loop-helix DNA-binding domain"/>
    <property type="match status" value="1"/>
</dbReference>
<dbReference type="PANTHER" id="PTHR31945:SF82">
    <property type="entry name" value="TRANSCRIPTION FACTOR ICE1"/>
    <property type="match status" value="1"/>
</dbReference>
<dbReference type="Proteomes" id="UP000886595">
    <property type="component" value="Unassembled WGS sequence"/>
</dbReference>
<evidence type="ECO:0000256" key="5">
    <source>
        <dbReference type="ARBA" id="ARBA00023242"/>
    </source>
</evidence>
<dbReference type="GO" id="GO:0046983">
    <property type="term" value="F:protein dimerization activity"/>
    <property type="evidence" value="ECO:0007669"/>
    <property type="project" value="InterPro"/>
</dbReference>
<organism evidence="7 8">
    <name type="scientific">Brassica carinata</name>
    <name type="common">Ethiopian mustard</name>
    <name type="synonym">Abyssinian cabbage</name>
    <dbReference type="NCBI Taxonomy" id="52824"/>
    <lineage>
        <taxon>Eukaryota</taxon>
        <taxon>Viridiplantae</taxon>
        <taxon>Streptophyta</taxon>
        <taxon>Embryophyta</taxon>
        <taxon>Tracheophyta</taxon>
        <taxon>Spermatophyta</taxon>
        <taxon>Magnoliopsida</taxon>
        <taxon>eudicotyledons</taxon>
        <taxon>Gunneridae</taxon>
        <taxon>Pentapetalae</taxon>
        <taxon>rosids</taxon>
        <taxon>malvids</taxon>
        <taxon>Brassicales</taxon>
        <taxon>Brassicaceae</taxon>
        <taxon>Brassiceae</taxon>
        <taxon>Brassica</taxon>
    </lineage>
</organism>
<keyword evidence="4" id="KW-0804">Transcription</keyword>
<keyword evidence="5" id="KW-0539">Nucleus</keyword>
<comment type="subcellular location">
    <subcellularLocation>
        <location evidence="1">Nucleus</location>
    </subcellularLocation>
</comment>
<protein>
    <recommendedName>
        <fullName evidence="6">Plant bHLH transcription factor ACT-like domain-containing protein</fullName>
    </recommendedName>
</protein>
<gene>
    <name evidence="7" type="ORF">Bca52824_054630</name>
</gene>
<sequence>MANNKSCLLNVPNSDTNPFDNTFDFGSDSCFLSQGFGSLTQLRNRDLSSVPDFLSSPVNNNSMTLYGGRGGFTPSESQGFTSLAKVLKPLEMDRASILGDAIDYLKELLERISDLHNELESTPTPPGSLPPTPSSFHLLTPTTQALSFPVKEELHLPFCLYPQVEVRLREGRKVNIHMFCGRIPGLLLATMKALDNLGLDVQQAVISCFNGFALDVFRSESSSLLLTKQIPFSHSILLIEKDFLQSNRQTVSFITAKY</sequence>
<dbReference type="InterPro" id="IPR054502">
    <property type="entry name" value="bHLH-TF_ACT-like_plant"/>
</dbReference>
<evidence type="ECO:0000313" key="7">
    <source>
        <dbReference type="EMBL" id="KAG2283410.1"/>
    </source>
</evidence>
<evidence type="ECO:0000256" key="4">
    <source>
        <dbReference type="ARBA" id="ARBA00023163"/>
    </source>
</evidence>
<dbReference type="GO" id="GO:0043565">
    <property type="term" value="F:sequence-specific DNA binding"/>
    <property type="evidence" value="ECO:0007669"/>
    <property type="project" value="TreeGrafter"/>
</dbReference>
<reference evidence="7 8" key="1">
    <citation type="submission" date="2020-02" db="EMBL/GenBank/DDBJ databases">
        <authorList>
            <person name="Ma Q."/>
            <person name="Huang Y."/>
            <person name="Song X."/>
            <person name="Pei D."/>
        </authorList>
    </citation>
    <scope>NUCLEOTIDE SEQUENCE [LARGE SCALE GENOMIC DNA]</scope>
    <source>
        <strain evidence="7">Sxm20200214</strain>
        <tissue evidence="7">Leaf</tissue>
    </source>
</reference>
<dbReference type="OrthoDB" id="551431at2759"/>
<dbReference type="GO" id="GO:0003700">
    <property type="term" value="F:DNA-binding transcription factor activity"/>
    <property type="evidence" value="ECO:0007669"/>
    <property type="project" value="TreeGrafter"/>
</dbReference>
<evidence type="ECO:0000256" key="3">
    <source>
        <dbReference type="ARBA" id="ARBA00023125"/>
    </source>
</evidence>
<proteinExistence type="predicted"/>
<name>A0A8X7UKN8_BRACI</name>
<dbReference type="PANTHER" id="PTHR31945">
    <property type="entry name" value="TRANSCRIPTION FACTOR SCREAM2-RELATED"/>
    <property type="match status" value="1"/>
</dbReference>
<comment type="caution">
    <text evidence="7">The sequence shown here is derived from an EMBL/GenBank/DDBJ whole genome shotgun (WGS) entry which is preliminary data.</text>
</comment>
<dbReference type="EMBL" id="JAAMPC010000011">
    <property type="protein sequence ID" value="KAG2283410.1"/>
    <property type="molecule type" value="Genomic_DNA"/>
</dbReference>
<keyword evidence="8" id="KW-1185">Reference proteome</keyword>